<protein>
    <submittedName>
        <fullName evidence="8">Membrane-bound PQQ-dependent dehydrogenase, glucose/quinate/shikimate family</fullName>
        <ecNumber evidence="8">1.1.-.-</ecNumber>
    </submittedName>
    <submittedName>
        <fullName evidence="7">Quinate dehydrogenase (Quinone)</fullName>
        <ecNumber evidence="7">1.1.5.8</ecNumber>
    </submittedName>
</protein>
<evidence type="ECO:0000313" key="10">
    <source>
        <dbReference type="Proteomes" id="UP000518315"/>
    </source>
</evidence>
<dbReference type="InterPro" id="IPR002372">
    <property type="entry name" value="PQQ_rpt_dom"/>
</dbReference>
<feature type="transmembrane region" description="Helical" evidence="5">
    <location>
        <begin position="32"/>
        <end position="50"/>
    </location>
</feature>
<dbReference type="InterPro" id="IPR018391">
    <property type="entry name" value="PQQ_b-propeller_rpt"/>
</dbReference>
<dbReference type="InterPro" id="IPR017511">
    <property type="entry name" value="PQQ_mDH"/>
</dbReference>
<evidence type="ECO:0000313" key="9">
    <source>
        <dbReference type="Proteomes" id="UP000277279"/>
    </source>
</evidence>
<evidence type="ECO:0000313" key="7">
    <source>
        <dbReference type="EMBL" id="MBB3134465.1"/>
    </source>
</evidence>
<dbReference type="EMBL" id="RJJT01000007">
    <property type="protein sequence ID" value="RSB79616.1"/>
    <property type="molecule type" value="Genomic_DNA"/>
</dbReference>
<dbReference type="PANTHER" id="PTHR32303:SF4">
    <property type="entry name" value="QUINOPROTEIN GLUCOSE DEHYDROGENASE"/>
    <property type="match status" value="1"/>
</dbReference>
<dbReference type="SUPFAM" id="SSF50998">
    <property type="entry name" value="Quinoprotein alcohol dehydrogenase-like"/>
    <property type="match status" value="1"/>
</dbReference>
<dbReference type="Gene3D" id="2.140.10.10">
    <property type="entry name" value="Quinoprotein alcohol dehydrogenase-like superfamily"/>
    <property type="match status" value="1"/>
</dbReference>
<feature type="domain" description="Pyrrolo-quinoline quinone repeat" evidence="6">
    <location>
        <begin position="158"/>
        <end position="746"/>
    </location>
</feature>
<gene>
    <name evidence="8" type="ORF">EFD55_11370</name>
    <name evidence="7" type="ORF">FHS26_002195</name>
</gene>
<keyword evidence="10" id="KW-1185">Reference proteome</keyword>
<dbReference type="OrthoDB" id="9794322at2"/>
<reference evidence="7 10" key="2">
    <citation type="submission" date="2020-08" db="EMBL/GenBank/DDBJ databases">
        <title>Genomic Encyclopedia of Type Strains, Phase III (KMG-III): the genomes of soil and plant-associated and newly described type strains.</title>
        <authorList>
            <person name="Whitman W."/>
        </authorList>
    </citation>
    <scope>NUCLEOTIDE SEQUENCE [LARGE SCALE GENOMIC DNA]</scope>
    <source>
        <strain evidence="7 10">CECT 4113</strain>
    </source>
</reference>
<evidence type="ECO:0000313" key="8">
    <source>
        <dbReference type="EMBL" id="RSB79616.1"/>
    </source>
</evidence>
<name>A0A427N197_9HYPH</name>
<dbReference type="SMART" id="SM00564">
    <property type="entry name" value="PQQ"/>
    <property type="match status" value="5"/>
</dbReference>
<evidence type="ECO:0000256" key="1">
    <source>
        <dbReference type="ARBA" id="ARBA00001931"/>
    </source>
</evidence>
<dbReference type="Proteomes" id="UP000518315">
    <property type="component" value="Unassembled WGS sequence"/>
</dbReference>
<dbReference type="Proteomes" id="UP000277279">
    <property type="component" value="Unassembled WGS sequence"/>
</dbReference>
<dbReference type="EC" id="1.1.-.-" evidence="8"/>
<dbReference type="GO" id="GO:0016020">
    <property type="term" value="C:membrane"/>
    <property type="evidence" value="ECO:0007669"/>
    <property type="project" value="InterPro"/>
</dbReference>
<dbReference type="RefSeq" id="WP_125845141.1">
    <property type="nucleotide sequence ID" value="NZ_JACHXH010000006.1"/>
</dbReference>
<feature type="transmembrane region" description="Helical" evidence="5">
    <location>
        <begin position="111"/>
        <end position="131"/>
    </location>
</feature>
<sequence>MKFLAILFSIVLAFIGLGLAGAGAWLLSLGGSPYYAIVGLAYLVAALLLWRRKASGGLIVLLVAVFTLPWALWESGLNFWALFARVMSPLALAGFALLFAPSLSPNANRRISHGGALLAAVLFAAGFSLAFTPHGVIRPSADISAYKAAKGDNTPSDWTSYGRSTAGDRYSPFDQINRGNVSRLDLAWTYRTGKSEGADQNTPLQIGDTVYTCTPTDVIAALDADTGKPRWTFDPKASAPYWQRCRGLGYYKMPKEAQSADGLCNERLVQTTIDARLLEIDSKTGALCKDFGDNGTVQLSQGMGEVKAGYYFQTSAPLIARNLIVIGGWVVDNQETGEPSGVIRAFNVVTGELEWAWDLGNPEITKLPPAGQTYTRATPNMWTTAAFDDKLGLIYAPLGNTTPDYYGANRPAFADQYNATLVALDVTTGRERWKFQTVHHDIWDYDLPSQPALIDLPDGNGATVPALLQTTKRGQLFLLNRQTGTPLAEVQEKPVPQQGGAPEEKLSPTQPYSVGMPTVGAEHVSEQTAWGLTMFDQLACRIAFRNMRYDGDFTPIGTQQAIQQPGNLGGLNWGSVSVDLPNNRVFMNDIRVPSLFALVPRKDYVDFALTTTAHGPSAPQRGTPYGMTTEMWTSRLRVPCTQPPFGTVTAIDLNTRKIAWQVPAGTAEELGPFKFKTNLPMPMGLPSYAGTSATAGGVVFFAGFQDYYIRAYNAENGTELWKYPLPVGSSATPMTYISPKTGKQYVLISVGGAPYSKDSGDYVLAFSLKDGD</sequence>
<evidence type="ECO:0000256" key="5">
    <source>
        <dbReference type="SAM" id="Phobius"/>
    </source>
</evidence>
<comment type="caution">
    <text evidence="8">The sequence shown here is derived from an EMBL/GenBank/DDBJ whole genome shotgun (WGS) entry which is preliminary data.</text>
</comment>
<evidence type="ECO:0000256" key="2">
    <source>
        <dbReference type="ARBA" id="ARBA00008156"/>
    </source>
</evidence>
<keyword evidence="5" id="KW-0812">Transmembrane</keyword>
<proteinExistence type="inferred from homology"/>
<comment type="cofactor">
    <cofactor evidence="1">
        <name>pyrroloquinoline quinone</name>
        <dbReference type="ChEBI" id="CHEBI:58442"/>
    </cofactor>
</comment>
<feature type="region of interest" description="Disordered" evidence="4">
    <location>
        <begin position="491"/>
        <end position="510"/>
    </location>
</feature>
<dbReference type="CDD" id="cd10280">
    <property type="entry name" value="PQQ_mGDH"/>
    <property type="match status" value="1"/>
</dbReference>
<feature type="transmembrane region" description="Helical" evidence="5">
    <location>
        <begin position="79"/>
        <end position="99"/>
    </location>
</feature>
<feature type="transmembrane region" description="Helical" evidence="5">
    <location>
        <begin position="57"/>
        <end position="73"/>
    </location>
</feature>
<dbReference type="Pfam" id="PF01011">
    <property type="entry name" value="PQQ"/>
    <property type="match status" value="1"/>
</dbReference>
<keyword evidence="3 8" id="KW-0560">Oxidoreductase</keyword>
<dbReference type="GO" id="GO:0008876">
    <property type="term" value="F:quinoprotein glucose dehydrogenase activity"/>
    <property type="evidence" value="ECO:0007669"/>
    <property type="project" value="TreeGrafter"/>
</dbReference>
<dbReference type="GO" id="GO:0047519">
    <property type="term" value="F:quinate dehydrogenase (quinone) activity"/>
    <property type="evidence" value="ECO:0007669"/>
    <property type="project" value="UniProtKB-EC"/>
</dbReference>
<reference evidence="8 9" key="1">
    <citation type="submission" date="2018-11" db="EMBL/GenBank/DDBJ databases">
        <authorList>
            <person name="Huo Y."/>
        </authorList>
    </citation>
    <scope>NUCLEOTIDE SEQUENCE [LARGE SCALE GENOMIC DNA]</scope>
    <source>
        <strain evidence="8 9">DSM 30132</strain>
    </source>
</reference>
<organism evidence="8 9">
    <name type="scientific">Rhizobium pisi</name>
    <dbReference type="NCBI Taxonomy" id="574561"/>
    <lineage>
        <taxon>Bacteria</taxon>
        <taxon>Pseudomonadati</taxon>
        <taxon>Pseudomonadota</taxon>
        <taxon>Alphaproteobacteria</taxon>
        <taxon>Hyphomicrobiales</taxon>
        <taxon>Rhizobiaceae</taxon>
        <taxon>Rhizobium/Agrobacterium group</taxon>
        <taxon>Rhizobium</taxon>
    </lineage>
</organism>
<dbReference type="NCBIfam" id="TIGR03074">
    <property type="entry name" value="PQQ_membr_DH"/>
    <property type="match status" value="1"/>
</dbReference>
<comment type="similarity">
    <text evidence="2">Belongs to the bacterial PQQ dehydrogenase family.</text>
</comment>
<dbReference type="PANTHER" id="PTHR32303">
    <property type="entry name" value="QUINOPROTEIN ALCOHOL DEHYDROGENASE (CYTOCHROME C)"/>
    <property type="match status" value="1"/>
</dbReference>
<evidence type="ECO:0000259" key="6">
    <source>
        <dbReference type="Pfam" id="PF01011"/>
    </source>
</evidence>
<dbReference type="EC" id="1.1.5.8" evidence="7"/>
<dbReference type="AlphaFoldDB" id="A0A427N197"/>
<dbReference type="EMBL" id="JACHXH010000006">
    <property type="protein sequence ID" value="MBB3134465.1"/>
    <property type="molecule type" value="Genomic_DNA"/>
</dbReference>
<dbReference type="InterPro" id="IPR011047">
    <property type="entry name" value="Quinoprotein_ADH-like_sf"/>
</dbReference>
<evidence type="ECO:0000256" key="3">
    <source>
        <dbReference type="ARBA" id="ARBA00023002"/>
    </source>
</evidence>
<keyword evidence="5" id="KW-0472">Membrane</keyword>
<dbReference type="GO" id="GO:0048038">
    <property type="term" value="F:quinone binding"/>
    <property type="evidence" value="ECO:0007669"/>
    <property type="project" value="InterPro"/>
</dbReference>
<evidence type="ECO:0000256" key="4">
    <source>
        <dbReference type="SAM" id="MobiDB-lite"/>
    </source>
</evidence>
<accession>A0A427N197</accession>
<keyword evidence="5" id="KW-1133">Transmembrane helix</keyword>